<protein>
    <submittedName>
        <fullName evidence="2">Uncharacterized protein</fullName>
    </submittedName>
</protein>
<organism evidence="2 3">
    <name type="scientific">Tardiphaga robiniae</name>
    <dbReference type="NCBI Taxonomy" id="943830"/>
    <lineage>
        <taxon>Bacteria</taxon>
        <taxon>Pseudomonadati</taxon>
        <taxon>Pseudomonadota</taxon>
        <taxon>Alphaproteobacteria</taxon>
        <taxon>Hyphomicrobiales</taxon>
        <taxon>Nitrobacteraceae</taxon>
        <taxon>Tardiphaga</taxon>
    </lineage>
</organism>
<feature type="compositionally biased region" description="Polar residues" evidence="1">
    <location>
        <begin position="11"/>
        <end position="20"/>
    </location>
</feature>
<feature type="compositionally biased region" description="Basic and acidic residues" evidence="1">
    <location>
        <begin position="1"/>
        <end position="10"/>
    </location>
</feature>
<dbReference type="AlphaFoldDB" id="A0A163Z9N3"/>
<sequence length="86" mass="9622">MRTECTDSSKQDTMSTETEYQLTENQWDTLRMLRPAILPPAKLNRYVLDQLVAMGLVALSDTDPALTPTGRAVVLRGCPRLWDLAA</sequence>
<gene>
    <name evidence="2" type="ORF">A4A58_07305</name>
</gene>
<keyword evidence="3" id="KW-1185">Reference proteome</keyword>
<dbReference type="EMBL" id="LVYV01000012">
    <property type="protein sequence ID" value="KZD23185.1"/>
    <property type="molecule type" value="Genomic_DNA"/>
</dbReference>
<evidence type="ECO:0000313" key="2">
    <source>
        <dbReference type="EMBL" id="KZD23185.1"/>
    </source>
</evidence>
<reference evidence="2 3" key="1">
    <citation type="submission" date="2016-03" db="EMBL/GenBank/DDBJ databases">
        <title>Microsymbionts genomes from the relict species Vavilovia formosa (Stev.) Fed.</title>
        <authorList>
            <person name="Kopat V."/>
            <person name="Chirak E."/>
            <person name="Kimeklis A."/>
            <person name="Andronov E."/>
        </authorList>
    </citation>
    <scope>NUCLEOTIDE SEQUENCE [LARGE SCALE GENOMIC DNA]</scope>
    <source>
        <strain evidence="2 3">Vaf07</strain>
    </source>
</reference>
<evidence type="ECO:0000313" key="3">
    <source>
        <dbReference type="Proteomes" id="UP000076574"/>
    </source>
</evidence>
<dbReference type="Proteomes" id="UP000076574">
    <property type="component" value="Unassembled WGS sequence"/>
</dbReference>
<comment type="caution">
    <text evidence="2">The sequence shown here is derived from an EMBL/GenBank/DDBJ whole genome shotgun (WGS) entry which is preliminary data.</text>
</comment>
<name>A0A163Z9N3_9BRAD</name>
<evidence type="ECO:0000256" key="1">
    <source>
        <dbReference type="SAM" id="MobiDB-lite"/>
    </source>
</evidence>
<accession>A0A163Z9N3</accession>
<proteinExistence type="predicted"/>
<feature type="region of interest" description="Disordered" evidence="1">
    <location>
        <begin position="1"/>
        <end position="20"/>
    </location>
</feature>